<keyword evidence="3" id="KW-1185">Reference proteome</keyword>
<sequence>MGFIIRSAFWLSLVLLLIPFGNGSNGEPSVGAVETFLAARGLVADMAGLCERRPDVCETGRAAMHVIGVRAQEAVRIVSNALVDDEDETTAEPLVTGSIPQQPGSGVSSE</sequence>
<evidence type="ECO:0000313" key="2">
    <source>
        <dbReference type="EMBL" id="MBI1620769.1"/>
    </source>
</evidence>
<evidence type="ECO:0000313" key="3">
    <source>
        <dbReference type="Proteomes" id="UP000601789"/>
    </source>
</evidence>
<dbReference type="RefSeq" id="WP_198476163.1">
    <property type="nucleotide sequence ID" value="NZ_JADGMQ010000004.1"/>
</dbReference>
<comment type="caution">
    <text evidence="2">The sequence shown here is derived from an EMBL/GenBank/DDBJ whole genome shotgun (WGS) entry which is preliminary data.</text>
</comment>
<dbReference type="Proteomes" id="UP000601789">
    <property type="component" value="Unassembled WGS sequence"/>
</dbReference>
<feature type="compositionally biased region" description="Polar residues" evidence="1">
    <location>
        <begin position="98"/>
        <end position="110"/>
    </location>
</feature>
<proteinExistence type="predicted"/>
<reference evidence="2 3" key="1">
    <citation type="submission" date="2020-10" db="EMBL/GenBank/DDBJ databases">
        <title>Aquamicrobium zhengzhouensis sp. nov., a exopolysaccharide producing bacterium isolated from farmland soil.</title>
        <authorList>
            <person name="Wang X."/>
        </authorList>
    </citation>
    <scope>NUCLEOTIDE SEQUENCE [LARGE SCALE GENOMIC DNA]</scope>
    <source>
        <strain evidence="3">cd-1</strain>
    </source>
</reference>
<accession>A0ABS0SDB3</accession>
<feature type="region of interest" description="Disordered" evidence="1">
    <location>
        <begin position="88"/>
        <end position="110"/>
    </location>
</feature>
<gene>
    <name evidence="2" type="ORF">IOD40_08855</name>
</gene>
<organism evidence="2 3">
    <name type="scientific">Aquamicrobium zhengzhouense</name>
    <dbReference type="NCBI Taxonomy" id="2781738"/>
    <lineage>
        <taxon>Bacteria</taxon>
        <taxon>Pseudomonadati</taxon>
        <taxon>Pseudomonadota</taxon>
        <taxon>Alphaproteobacteria</taxon>
        <taxon>Hyphomicrobiales</taxon>
        <taxon>Phyllobacteriaceae</taxon>
        <taxon>Aquamicrobium</taxon>
    </lineage>
</organism>
<name>A0ABS0SDB3_9HYPH</name>
<dbReference type="Pfam" id="PF17264">
    <property type="entry name" value="DUF5330"/>
    <property type="match status" value="1"/>
</dbReference>
<dbReference type="InterPro" id="IPR035220">
    <property type="entry name" value="DUF5330"/>
</dbReference>
<protein>
    <submittedName>
        <fullName evidence="2">DUF5330 domain-containing protein</fullName>
    </submittedName>
</protein>
<evidence type="ECO:0000256" key="1">
    <source>
        <dbReference type="SAM" id="MobiDB-lite"/>
    </source>
</evidence>
<dbReference type="EMBL" id="JADGMQ010000004">
    <property type="protein sequence ID" value="MBI1620769.1"/>
    <property type="molecule type" value="Genomic_DNA"/>
</dbReference>